<organism evidence="4 5">
    <name type="scientific">Prunus persica</name>
    <name type="common">Peach</name>
    <name type="synonym">Amygdalus persica</name>
    <dbReference type="NCBI Taxonomy" id="3760"/>
    <lineage>
        <taxon>Eukaryota</taxon>
        <taxon>Viridiplantae</taxon>
        <taxon>Streptophyta</taxon>
        <taxon>Embryophyta</taxon>
        <taxon>Tracheophyta</taxon>
        <taxon>Spermatophyta</taxon>
        <taxon>Magnoliopsida</taxon>
        <taxon>eudicotyledons</taxon>
        <taxon>Gunneridae</taxon>
        <taxon>Pentapetalae</taxon>
        <taxon>rosids</taxon>
        <taxon>fabids</taxon>
        <taxon>Rosales</taxon>
        <taxon>Rosaceae</taxon>
        <taxon>Amygdaloideae</taxon>
        <taxon>Amygdaleae</taxon>
        <taxon>Prunus</taxon>
    </lineage>
</organism>
<keyword evidence="3" id="KW-0560">Oxidoreductase</keyword>
<dbReference type="GO" id="GO:0016491">
    <property type="term" value="F:oxidoreductase activity"/>
    <property type="evidence" value="ECO:0007669"/>
    <property type="project" value="UniProtKB-KW"/>
</dbReference>
<dbReference type="InterPro" id="IPR002347">
    <property type="entry name" value="SDR_fam"/>
</dbReference>
<dbReference type="Gene3D" id="3.40.50.720">
    <property type="entry name" value="NAD(P)-binding Rossmann-like Domain"/>
    <property type="match status" value="1"/>
</dbReference>
<dbReference type="EMBL" id="CM007651">
    <property type="protein sequence ID" value="ONI28956.1"/>
    <property type="molecule type" value="Genomic_DNA"/>
</dbReference>
<gene>
    <name evidence="4" type="ORF">PRUPE_1G171600</name>
</gene>
<keyword evidence="5" id="KW-1185">Reference proteome</keyword>
<evidence type="ECO:0000256" key="2">
    <source>
        <dbReference type="ARBA" id="ARBA00022857"/>
    </source>
</evidence>
<dbReference type="SUPFAM" id="SSF51735">
    <property type="entry name" value="NAD(P)-binding Rossmann-fold domains"/>
    <property type="match status" value="1"/>
</dbReference>
<evidence type="ECO:0000256" key="3">
    <source>
        <dbReference type="ARBA" id="ARBA00023002"/>
    </source>
</evidence>
<comment type="similarity">
    <text evidence="1">Belongs to the short-chain dehydrogenases/reductases (SDR) family.</text>
</comment>
<dbReference type="Pfam" id="PF00106">
    <property type="entry name" value="adh_short"/>
    <property type="match status" value="1"/>
</dbReference>
<dbReference type="Gramene" id="ONI28956">
    <property type="protein sequence ID" value="ONI28956"/>
    <property type="gene ID" value="PRUPE_1G171600"/>
</dbReference>
<keyword evidence="2" id="KW-0521">NADP</keyword>
<evidence type="ECO:0000313" key="4">
    <source>
        <dbReference type="EMBL" id="ONI28956.1"/>
    </source>
</evidence>
<proteinExistence type="inferred from homology"/>
<sequence length="246" mass="26433">MQKSESKSGIPSTMAEVAKKYAVVTGSNQGIGFGTVRKLASNGIMAVLTALDEKMGLEAIEKLKEHQLDVADAAGIAALADFAKIQFGKLDILVNNAGVSGTTVDPEAMRAAAAAGIGKDRVGVNWSEIMTQTYELAELSDSPRVVSLSSGMGSLRHIPNEWAKGMLSDAEKLTEERTDDVLNEFLKDFKEDILETNDPGFVKTDMNFNTGMLTIDEGAESVVRLAMVPNGSPYGLYFYLQQVSPF</sequence>
<dbReference type="AlphaFoldDB" id="A0A251QYY9"/>
<dbReference type="PANTHER" id="PTHR43490">
    <property type="entry name" value="(+)-NEOMENTHOL DEHYDROGENASE"/>
    <property type="match status" value="1"/>
</dbReference>
<protein>
    <submittedName>
        <fullName evidence="4">Uncharacterized protein</fullName>
    </submittedName>
</protein>
<accession>A0A251QYY9</accession>
<evidence type="ECO:0000313" key="5">
    <source>
        <dbReference type="Proteomes" id="UP000006882"/>
    </source>
</evidence>
<dbReference type="PANTHER" id="PTHR43490:SF98">
    <property type="entry name" value="OS02G0640600 PROTEIN"/>
    <property type="match status" value="1"/>
</dbReference>
<name>A0A251QYY9_PRUPE</name>
<dbReference type="Proteomes" id="UP000006882">
    <property type="component" value="Chromosome G1"/>
</dbReference>
<dbReference type="InterPro" id="IPR036291">
    <property type="entry name" value="NAD(P)-bd_dom_sf"/>
</dbReference>
<evidence type="ECO:0000256" key="1">
    <source>
        <dbReference type="ARBA" id="ARBA00006484"/>
    </source>
</evidence>
<reference evidence="4 5" key="1">
    <citation type="journal article" date="2013" name="Nat. Genet.">
        <title>The high-quality draft genome of peach (Prunus persica) identifies unique patterns of genetic diversity, domestication and genome evolution.</title>
        <authorList>
            <consortium name="International Peach Genome Initiative"/>
            <person name="Verde I."/>
            <person name="Abbott A.G."/>
            <person name="Scalabrin S."/>
            <person name="Jung S."/>
            <person name="Shu S."/>
            <person name="Marroni F."/>
            <person name="Zhebentyayeva T."/>
            <person name="Dettori M.T."/>
            <person name="Grimwood J."/>
            <person name="Cattonaro F."/>
            <person name="Zuccolo A."/>
            <person name="Rossini L."/>
            <person name="Jenkins J."/>
            <person name="Vendramin E."/>
            <person name="Meisel L.A."/>
            <person name="Decroocq V."/>
            <person name="Sosinski B."/>
            <person name="Prochnik S."/>
            <person name="Mitros T."/>
            <person name="Policriti A."/>
            <person name="Cipriani G."/>
            <person name="Dondini L."/>
            <person name="Ficklin S."/>
            <person name="Goodstein D.M."/>
            <person name="Xuan P."/>
            <person name="Del Fabbro C."/>
            <person name="Aramini V."/>
            <person name="Copetti D."/>
            <person name="Gonzalez S."/>
            <person name="Horner D.S."/>
            <person name="Falchi R."/>
            <person name="Lucas S."/>
            <person name="Mica E."/>
            <person name="Maldonado J."/>
            <person name="Lazzari B."/>
            <person name="Bielenberg D."/>
            <person name="Pirona R."/>
            <person name="Miculan M."/>
            <person name="Barakat A."/>
            <person name="Testolin R."/>
            <person name="Stella A."/>
            <person name="Tartarini S."/>
            <person name="Tonutti P."/>
            <person name="Arus P."/>
            <person name="Orellana A."/>
            <person name="Wells C."/>
            <person name="Main D."/>
            <person name="Vizzotto G."/>
            <person name="Silva H."/>
            <person name="Salamini F."/>
            <person name="Schmutz J."/>
            <person name="Morgante M."/>
            <person name="Rokhsar D.S."/>
        </authorList>
    </citation>
    <scope>NUCLEOTIDE SEQUENCE [LARGE SCALE GENOMIC DNA]</scope>
    <source>
        <strain evidence="5">cv. Nemared</strain>
    </source>
</reference>
<dbReference type="PRINTS" id="PR00081">
    <property type="entry name" value="GDHRDH"/>
</dbReference>
<dbReference type="STRING" id="3760.A0A251QYY9"/>